<protein>
    <submittedName>
        <fullName evidence="6">IclR family transcriptional regulator C-terminal domain-containing protein</fullName>
    </submittedName>
</protein>
<dbReference type="RefSeq" id="WP_316514507.1">
    <property type="nucleotide sequence ID" value="NZ_OY726395.1"/>
</dbReference>
<dbReference type="PROSITE" id="PS51077">
    <property type="entry name" value="HTH_ICLR"/>
    <property type="match status" value="1"/>
</dbReference>
<dbReference type="InterPro" id="IPR014757">
    <property type="entry name" value="Tscrpt_reg_IclR_C"/>
</dbReference>
<gene>
    <name evidence="6" type="ORF">MU0050_000826</name>
</gene>
<evidence type="ECO:0000256" key="3">
    <source>
        <dbReference type="ARBA" id="ARBA00023163"/>
    </source>
</evidence>
<name>A0ABN9NUQ8_9MYCO</name>
<evidence type="ECO:0000259" key="4">
    <source>
        <dbReference type="PROSITE" id="PS51077"/>
    </source>
</evidence>
<dbReference type="InterPro" id="IPR005471">
    <property type="entry name" value="Tscrpt_reg_IclR_N"/>
</dbReference>
<dbReference type="Gene3D" id="1.10.10.10">
    <property type="entry name" value="Winged helix-like DNA-binding domain superfamily/Winged helix DNA-binding domain"/>
    <property type="match status" value="1"/>
</dbReference>
<dbReference type="SMART" id="SM00346">
    <property type="entry name" value="HTH_ICLR"/>
    <property type="match status" value="1"/>
</dbReference>
<feature type="domain" description="IclR-ED" evidence="5">
    <location>
        <begin position="86"/>
        <end position="268"/>
    </location>
</feature>
<dbReference type="PROSITE" id="PS51078">
    <property type="entry name" value="ICLR_ED"/>
    <property type="match status" value="1"/>
</dbReference>
<dbReference type="Pfam" id="PF01614">
    <property type="entry name" value="IclR_C"/>
    <property type="match status" value="1"/>
</dbReference>
<evidence type="ECO:0000259" key="5">
    <source>
        <dbReference type="PROSITE" id="PS51078"/>
    </source>
</evidence>
<evidence type="ECO:0000256" key="2">
    <source>
        <dbReference type="ARBA" id="ARBA00023125"/>
    </source>
</evidence>
<dbReference type="Proteomes" id="UP001190466">
    <property type="component" value="Chromosome"/>
</dbReference>
<dbReference type="SUPFAM" id="SSF46785">
    <property type="entry name" value="Winged helix' DNA-binding domain"/>
    <property type="match status" value="1"/>
</dbReference>
<dbReference type="InterPro" id="IPR029016">
    <property type="entry name" value="GAF-like_dom_sf"/>
</dbReference>
<dbReference type="InterPro" id="IPR036388">
    <property type="entry name" value="WH-like_DNA-bd_sf"/>
</dbReference>
<proteinExistence type="predicted"/>
<feature type="domain" description="HTH iclR-type" evidence="4">
    <location>
        <begin position="25"/>
        <end position="85"/>
    </location>
</feature>
<keyword evidence="2" id="KW-0238">DNA-binding</keyword>
<dbReference type="PANTHER" id="PTHR30136">
    <property type="entry name" value="HELIX-TURN-HELIX TRANSCRIPTIONAL REGULATOR, ICLR FAMILY"/>
    <property type="match status" value="1"/>
</dbReference>
<keyword evidence="1" id="KW-0805">Transcription regulation</keyword>
<dbReference type="Pfam" id="PF09339">
    <property type="entry name" value="HTH_IclR"/>
    <property type="match status" value="1"/>
</dbReference>
<keyword evidence="3" id="KW-0804">Transcription</keyword>
<accession>A0ABN9NUQ8</accession>
<sequence>MTIVDPTLDSELPGGPETGASAEYVRALDRGLSVLHAFGPDTSALTLAEVAKTVELSPATTRRLLMTLHALGYVRTDGRTWSLAPRVLEFGHAYLATNRTWDIVRTRLEDLAREVGESTSAGVLDNDDVLYTVRVPYRRIMSMDIEVGTRIPAFASSMGRVLLAAQSGVDFAGLLSRAPADRTLYTVKSVTALKRAVQRAGRDGFCLVEQELEAGVQCVAAPVHDQGQTIAAVAISAHTGRVSPDEMRERILPALLVAAADINRSLALRF</sequence>
<dbReference type="EMBL" id="OY726395">
    <property type="protein sequence ID" value="CAJ1580064.1"/>
    <property type="molecule type" value="Genomic_DNA"/>
</dbReference>
<keyword evidence="7" id="KW-1185">Reference proteome</keyword>
<dbReference type="InterPro" id="IPR036390">
    <property type="entry name" value="WH_DNA-bd_sf"/>
</dbReference>
<evidence type="ECO:0000256" key="1">
    <source>
        <dbReference type="ARBA" id="ARBA00023015"/>
    </source>
</evidence>
<organism evidence="6 7">
    <name type="scientific">[Mycobacterium] wendilense</name>
    <dbReference type="NCBI Taxonomy" id="3064284"/>
    <lineage>
        <taxon>Bacteria</taxon>
        <taxon>Bacillati</taxon>
        <taxon>Actinomycetota</taxon>
        <taxon>Actinomycetes</taxon>
        <taxon>Mycobacteriales</taxon>
        <taxon>Mycobacteriaceae</taxon>
        <taxon>Mycolicibacter</taxon>
    </lineage>
</organism>
<dbReference type="InterPro" id="IPR050707">
    <property type="entry name" value="HTH_MetabolicPath_Reg"/>
</dbReference>
<dbReference type="Gene3D" id="3.30.450.40">
    <property type="match status" value="1"/>
</dbReference>
<dbReference type="SUPFAM" id="SSF55781">
    <property type="entry name" value="GAF domain-like"/>
    <property type="match status" value="1"/>
</dbReference>
<reference evidence="6 7" key="1">
    <citation type="submission" date="2023-08" db="EMBL/GenBank/DDBJ databases">
        <authorList>
            <person name="Folkvardsen B D."/>
            <person name="Norman A."/>
        </authorList>
    </citation>
    <scope>NUCLEOTIDE SEQUENCE [LARGE SCALE GENOMIC DNA]</scope>
    <source>
        <strain evidence="6 7">Mu0050</strain>
    </source>
</reference>
<evidence type="ECO:0000313" key="7">
    <source>
        <dbReference type="Proteomes" id="UP001190466"/>
    </source>
</evidence>
<dbReference type="PANTHER" id="PTHR30136:SF34">
    <property type="entry name" value="TRANSCRIPTIONAL REGULATOR"/>
    <property type="match status" value="1"/>
</dbReference>
<evidence type="ECO:0000313" key="6">
    <source>
        <dbReference type="EMBL" id="CAJ1580064.1"/>
    </source>
</evidence>